<gene>
    <name evidence="5" type="ORF">GOMPHAMPRED_003600</name>
</gene>
<name>A0A8H3FK94_9LECA</name>
<keyword evidence="6" id="KW-1185">Reference proteome</keyword>
<dbReference type="PANTHER" id="PTHR43094">
    <property type="entry name" value="AMINOTRANSFERASE"/>
    <property type="match status" value="1"/>
</dbReference>
<dbReference type="Pfam" id="PF00202">
    <property type="entry name" value="Aminotran_3"/>
    <property type="match status" value="1"/>
</dbReference>
<dbReference type="InterPro" id="IPR015424">
    <property type="entry name" value="PyrdxlP-dep_Trfase"/>
</dbReference>
<dbReference type="GO" id="GO:0030170">
    <property type="term" value="F:pyridoxal phosphate binding"/>
    <property type="evidence" value="ECO:0007669"/>
    <property type="project" value="InterPro"/>
</dbReference>
<evidence type="ECO:0000313" key="6">
    <source>
        <dbReference type="Proteomes" id="UP000664169"/>
    </source>
</evidence>
<dbReference type="Gene3D" id="3.40.640.10">
    <property type="entry name" value="Type I PLP-dependent aspartate aminotransferase-like (Major domain)"/>
    <property type="match status" value="1"/>
</dbReference>
<dbReference type="Proteomes" id="UP000664169">
    <property type="component" value="Unassembled WGS sequence"/>
</dbReference>
<sequence length="466" mass="50067">MSSTSQPLAQTKSAVLHRDLHRQTLEIVEAQGSYFTLSNGRRILDASGGAAVSCIGHGNLQVQKAIADQVVQVDYTVSLFFTNKPAEQLCRMMIDSTAGSMARVFIANSGSEATDAAAKLARQYFLELDPPQPQRIRFIARNGSYHGNTLGALSISGHKARRAIYEPMLLPNISHVSACNAYRGLAPDETDESYVERLADELDNEFQRVGPDTVCAFVAEPIVGAALGCVPASLGYLKAMRKICDKYGALLMLDEVMCGMGRTGTTHAWQQEDVVPDIQTVGKTLGGGYLPIAGVLASNKVIDVLDKGTGQFVHGQTYQAHPTVCAAALEVQRIIAADDLLANVKLMGEYLERALRNKLGDHPHVGNIRGRGLFWGLEFVYDRQAKEPFPVTLGLALAIHDEALAHEPGIMIYPGTGSADGLQGDHVILAPAYNVTKVEIDMIVQALGNAIDSALTRLVTAGKTAT</sequence>
<dbReference type="InterPro" id="IPR005814">
    <property type="entry name" value="Aminotrans_3"/>
</dbReference>
<comment type="caution">
    <text evidence="5">The sequence shown here is derived from an EMBL/GenBank/DDBJ whole genome shotgun (WGS) entry which is preliminary data.</text>
</comment>
<dbReference type="NCBIfam" id="NF005685">
    <property type="entry name" value="PRK07483.1"/>
    <property type="match status" value="1"/>
</dbReference>
<dbReference type="PANTHER" id="PTHR43094:SF1">
    <property type="entry name" value="AMINOTRANSFERASE CLASS-III"/>
    <property type="match status" value="1"/>
</dbReference>
<reference evidence="5" key="1">
    <citation type="submission" date="2021-03" db="EMBL/GenBank/DDBJ databases">
        <authorList>
            <person name="Tagirdzhanova G."/>
        </authorList>
    </citation>
    <scope>NUCLEOTIDE SEQUENCE</scope>
</reference>
<dbReference type="GO" id="GO:0008483">
    <property type="term" value="F:transaminase activity"/>
    <property type="evidence" value="ECO:0007669"/>
    <property type="project" value="InterPro"/>
</dbReference>
<evidence type="ECO:0000256" key="2">
    <source>
        <dbReference type="ARBA" id="ARBA00008954"/>
    </source>
</evidence>
<evidence type="ECO:0000256" key="3">
    <source>
        <dbReference type="ARBA" id="ARBA00022898"/>
    </source>
</evidence>
<evidence type="ECO:0000313" key="5">
    <source>
        <dbReference type="EMBL" id="CAF9924347.1"/>
    </source>
</evidence>
<dbReference type="EMBL" id="CAJPDQ010000021">
    <property type="protein sequence ID" value="CAF9924347.1"/>
    <property type="molecule type" value="Genomic_DNA"/>
</dbReference>
<dbReference type="FunFam" id="3.40.640.10:FF:000004">
    <property type="entry name" value="Acetylornithine aminotransferase"/>
    <property type="match status" value="1"/>
</dbReference>
<dbReference type="CDD" id="cd00610">
    <property type="entry name" value="OAT_like"/>
    <property type="match status" value="1"/>
</dbReference>
<comment type="cofactor">
    <cofactor evidence="1">
        <name>pyridoxal 5'-phosphate</name>
        <dbReference type="ChEBI" id="CHEBI:597326"/>
    </cofactor>
</comment>
<evidence type="ECO:0000256" key="1">
    <source>
        <dbReference type="ARBA" id="ARBA00001933"/>
    </source>
</evidence>
<keyword evidence="3 4" id="KW-0663">Pyridoxal phosphate</keyword>
<dbReference type="Gene3D" id="3.90.1150.10">
    <property type="entry name" value="Aspartate Aminotransferase, domain 1"/>
    <property type="match status" value="1"/>
</dbReference>
<dbReference type="AlphaFoldDB" id="A0A8H3FK94"/>
<evidence type="ECO:0000256" key="4">
    <source>
        <dbReference type="RuleBase" id="RU003560"/>
    </source>
</evidence>
<accession>A0A8H3FK94</accession>
<dbReference type="GO" id="GO:0005829">
    <property type="term" value="C:cytosol"/>
    <property type="evidence" value="ECO:0007669"/>
    <property type="project" value="TreeGrafter"/>
</dbReference>
<evidence type="ECO:0008006" key="7">
    <source>
        <dbReference type="Google" id="ProtNLM"/>
    </source>
</evidence>
<comment type="similarity">
    <text evidence="2 4">Belongs to the class-III pyridoxal-phosphate-dependent aminotransferase family.</text>
</comment>
<dbReference type="InterPro" id="IPR015422">
    <property type="entry name" value="PyrdxlP-dep_Trfase_small"/>
</dbReference>
<dbReference type="InterPro" id="IPR015421">
    <property type="entry name" value="PyrdxlP-dep_Trfase_major"/>
</dbReference>
<dbReference type="OrthoDB" id="5419315at2759"/>
<protein>
    <recommendedName>
        <fullName evidence="7">Aminotransferase</fullName>
    </recommendedName>
</protein>
<proteinExistence type="inferred from homology"/>
<dbReference type="SUPFAM" id="SSF53383">
    <property type="entry name" value="PLP-dependent transferases"/>
    <property type="match status" value="1"/>
</dbReference>
<organism evidence="5 6">
    <name type="scientific">Gomphillus americanus</name>
    <dbReference type="NCBI Taxonomy" id="1940652"/>
    <lineage>
        <taxon>Eukaryota</taxon>
        <taxon>Fungi</taxon>
        <taxon>Dikarya</taxon>
        <taxon>Ascomycota</taxon>
        <taxon>Pezizomycotina</taxon>
        <taxon>Lecanoromycetes</taxon>
        <taxon>OSLEUM clade</taxon>
        <taxon>Ostropomycetidae</taxon>
        <taxon>Ostropales</taxon>
        <taxon>Graphidaceae</taxon>
        <taxon>Gomphilloideae</taxon>
        <taxon>Gomphillus</taxon>
    </lineage>
</organism>